<feature type="chain" id="PRO_5022673979" evidence="3">
    <location>
        <begin position="20"/>
        <end position="214"/>
    </location>
</feature>
<dbReference type="CDD" id="cd00305">
    <property type="entry name" value="Cu-Zn_Superoxide_Dismutase"/>
    <property type="match status" value="1"/>
</dbReference>
<dbReference type="InterPro" id="IPR018152">
    <property type="entry name" value="SOD_Cu/Zn_BS"/>
</dbReference>
<keyword evidence="5" id="KW-0560">Oxidoreductase</keyword>
<dbReference type="EMBL" id="SJPK01000006">
    <property type="protein sequence ID" value="TWT66103.1"/>
    <property type="molecule type" value="Genomic_DNA"/>
</dbReference>
<feature type="domain" description="Superoxide dismutase copper/zinc binding" evidence="4">
    <location>
        <begin position="80"/>
        <end position="208"/>
    </location>
</feature>
<proteinExistence type="inferred from homology"/>
<dbReference type="InterPro" id="IPR036423">
    <property type="entry name" value="SOD-like_Cu/Zn_dom_sf"/>
</dbReference>
<dbReference type="Proteomes" id="UP000318053">
    <property type="component" value="Unassembled WGS sequence"/>
</dbReference>
<dbReference type="Gene3D" id="2.60.40.200">
    <property type="entry name" value="Superoxide dismutase, copper/zinc binding domain"/>
    <property type="match status" value="1"/>
</dbReference>
<keyword evidence="6" id="KW-1185">Reference proteome</keyword>
<accession>A0A5C5XUN1</accession>
<dbReference type="PROSITE" id="PS00087">
    <property type="entry name" value="SOD_CU_ZN_1"/>
    <property type="match status" value="1"/>
</dbReference>
<gene>
    <name evidence="5" type="primary">sodC</name>
    <name evidence="5" type="ORF">CA85_29670</name>
</gene>
<name>A0A5C5XUN1_9BACT</name>
<feature type="compositionally biased region" description="Basic and acidic residues" evidence="2">
    <location>
        <begin position="110"/>
        <end position="123"/>
    </location>
</feature>
<keyword evidence="3" id="KW-0732">Signal</keyword>
<dbReference type="OrthoDB" id="9792957at2"/>
<evidence type="ECO:0000259" key="4">
    <source>
        <dbReference type="Pfam" id="PF00080"/>
    </source>
</evidence>
<dbReference type="SUPFAM" id="SSF49329">
    <property type="entry name" value="Cu,Zn superoxide dismutase-like"/>
    <property type="match status" value="1"/>
</dbReference>
<dbReference type="PROSITE" id="PS51257">
    <property type="entry name" value="PROKAR_LIPOPROTEIN"/>
    <property type="match status" value="1"/>
</dbReference>
<dbReference type="EC" id="1.15.1.1" evidence="5"/>
<dbReference type="AlphaFoldDB" id="A0A5C5XUN1"/>
<dbReference type="GO" id="GO:0004784">
    <property type="term" value="F:superoxide dismutase activity"/>
    <property type="evidence" value="ECO:0007669"/>
    <property type="project" value="UniProtKB-EC"/>
</dbReference>
<evidence type="ECO:0000256" key="3">
    <source>
        <dbReference type="SAM" id="SignalP"/>
    </source>
</evidence>
<sequence precursor="true">MFYRLKTASLLTISTVVLAVAGCGDPATPVATAPETTTPNTAEAPSVRDVPPVDEGVRDAATDDNQAAVCKLEPIGDSKVKGTIHFEQEGDKVTLTGEVSGLKPGKHGFHVHEKGDLSDKETGKSAGGHFNPTGQKHGKPSDAERHVGDLGNVTANDDGVATLDITDTVISLNGEHSIIGKSLMIHEGEDVFTQPTGDAGGRVAFGLIEAEDQN</sequence>
<feature type="region of interest" description="Disordered" evidence="2">
    <location>
        <begin position="29"/>
        <end position="53"/>
    </location>
</feature>
<evidence type="ECO:0000313" key="6">
    <source>
        <dbReference type="Proteomes" id="UP000318053"/>
    </source>
</evidence>
<evidence type="ECO:0000256" key="2">
    <source>
        <dbReference type="SAM" id="MobiDB-lite"/>
    </source>
</evidence>
<dbReference type="InterPro" id="IPR001424">
    <property type="entry name" value="SOD_Cu_Zn_dom"/>
</dbReference>
<dbReference type="Pfam" id="PF00080">
    <property type="entry name" value="Sod_Cu"/>
    <property type="match status" value="1"/>
</dbReference>
<organism evidence="5 6">
    <name type="scientific">Allorhodopirellula solitaria</name>
    <dbReference type="NCBI Taxonomy" id="2527987"/>
    <lineage>
        <taxon>Bacteria</taxon>
        <taxon>Pseudomonadati</taxon>
        <taxon>Planctomycetota</taxon>
        <taxon>Planctomycetia</taxon>
        <taxon>Pirellulales</taxon>
        <taxon>Pirellulaceae</taxon>
        <taxon>Allorhodopirellula</taxon>
    </lineage>
</organism>
<evidence type="ECO:0000313" key="5">
    <source>
        <dbReference type="EMBL" id="TWT66103.1"/>
    </source>
</evidence>
<dbReference type="GO" id="GO:0005507">
    <property type="term" value="F:copper ion binding"/>
    <property type="evidence" value="ECO:0007669"/>
    <property type="project" value="InterPro"/>
</dbReference>
<feature type="signal peptide" evidence="3">
    <location>
        <begin position="1"/>
        <end position="19"/>
    </location>
</feature>
<dbReference type="InterPro" id="IPR024134">
    <property type="entry name" value="SOD_Cu/Zn_/chaperone"/>
</dbReference>
<comment type="caution">
    <text evidence="5">The sequence shown here is derived from an EMBL/GenBank/DDBJ whole genome shotgun (WGS) entry which is preliminary data.</text>
</comment>
<dbReference type="PANTHER" id="PTHR10003">
    <property type="entry name" value="SUPEROXIDE DISMUTASE CU-ZN -RELATED"/>
    <property type="match status" value="1"/>
</dbReference>
<feature type="compositionally biased region" description="Low complexity" evidence="2">
    <location>
        <begin position="29"/>
        <end position="45"/>
    </location>
</feature>
<comment type="similarity">
    <text evidence="1">Belongs to the Cu-Zn superoxide dismutase family.</text>
</comment>
<protein>
    <submittedName>
        <fullName evidence="5">Superoxide dismutase [Cu-Zn]</fullName>
        <ecNumber evidence="5">1.15.1.1</ecNumber>
    </submittedName>
</protein>
<feature type="region of interest" description="Disordered" evidence="2">
    <location>
        <begin position="104"/>
        <end position="143"/>
    </location>
</feature>
<evidence type="ECO:0000256" key="1">
    <source>
        <dbReference type="ARBA" id="ARBA00010457"/>
    </source>
</evidence>
<dbReference type="PRINTS" id="PR00068">
    <property type="entry name" value="CUZNDISMTASE"/>
</dbReference>
<reference evidence="5 6" key="1">
    <citation type="submission" date="2019-02" db="EMBL/GenBank/DDBJ databases">
        <title>Deep-cultivation of Planctomycetes and their phenomic and genomic characterization uncovers novel biology.</title>
        <authorList>
            <person name="Wiegand S."/>
            <person name="Jogler M."/>
            <person name="Boedeker C."/>
            <person name="Pinto D."/>
            <person name="Vollmers J."/>
            <person name="Rivas-Marin E."/>
            <person name="Kohn T."/>
            <person name="Peeters S.H."/>
            <person name="Heuer A."/>
            <person name="Rast P."/>
            <person name="Oberbeckmann S."/>
            <person name="Bunk B."/>
            <person name="Jeske O."/>
            <person name="Meyerdierks A."/>
            <person name="Storesund J.E."/>
            <person name="Kallscheuer N."/>
            <person name="Luecker S."/>
            <person name="Lage O.M."/>
            <person name="Pohl T."/>
            <person name="Merkel B.J."/>
            <person name="Hornburger P."/>
            <person name="Mueller R.-W."/>
            <person name="Bruemmer F."/>
            <person name="Labrenz M."/>
            <person name="Spormann A.M."/>
            <person name="Op Den Camp H."/>
            <person name="Overmann J."/>
            <person name="Amann R."/>
            <person name="Jetten M.S.M."/>
            <person name="Mascher T."/>
            <person name="Medema M.H."/>
            <person name="Devos D.P."/>
            <person name="Kaster A.-K."/>
            <person name="Ovreas L."/>
            <person name="Rohde M."/>
            <person name="Galperin M.Y."/>
            <person name="Jogler C."/>
        </authorList>
    </citation>
    <scope>NUCLEOTIDE SEQUENCE [LARGE SCALE GENOMIC DNA]</scope>
    <source>
        <strain evidence="5 6">CA85</strain>
    </source>
</reference>